<reference evidence="13" key="2">
    <citation type="submission" date="2020-08" db="EMBL/GenBank/DDBJ databases">
        <title>Draft Genome Sequence of Cumin Blight Pathogen Alternaria burnsii.</title>
        <authorList>
            <person name="Feng Z."/>
        </authorList>
    </citation>
    <scope>NUCLEOTIDE SEQUENCE</scope>
    <source>
        <strain evidence="13">CBS107.38</strain>
    </source>
</reference>
<dbReference type="InterPro" id="IPR051415">
    <property type="entry name" value="LAAT-1"/>
</dbReference>
<evidence type="ECO:0000256" key="2">
    <source>
        <dbReference type="ARBA" id="ARBA00004127"/>
    </source>
</evidence>
<dbReference type="PANTHER" id="PTHR16201">
    <property type="entry name" value="SEVEN TRANSMEMBRANE PROTEIN 1-RELATED"/>
    <property type="match status" value="1"/>
</dbReference>
<proteinExistence type="inferred from homology"/>
<keyword evidence="3" id="KW-0813">Transport</keyword>
<dbReference type="Pfam" id="PF04193">
    <property type="entry name" value="PQ-loop"/>
    <property type="match status" value="2"/>
</dbReference>
<feature type="transmembrane region" description="Helical" evidence="11">
    <location>
        <begin position="391"/>
        <end position="409"/>
    </location>
</feature>
<evidence type="ECO:0000256" key="7">
    <source>
        <dbReference type="ARBA" id="ARBA00022989"/>
    </source>
</evidence>
<dbReference type="GO" id="GO:0098588">
    <property type="term" value="C:bounding membrane of organelle"/>
    <property type="evidence" value="ECO:0007669"/>
    <property type="project" value="UniProtKB-ARBA"/>
</dbReference>
<dbReference type="GO" id="GO:0015179">
    <property type="term" value="F:L-amino acid transmembrane transporter activity"/>
    <property type="evidence" value="ECO:0007669"/>
    <property type="project" value="UniProtKB-ARBA"/>
</dbReference>
<feature type="transmembrane region" description="Helical" evidence="11">
    <location>
        <begin position="607"/>
        <end position="626"/>
    </location>
</feature>
<dbReference type="GO" id="GO:0005773">
    <property type="term" value="C:vacuole"/>
    <property type="evidence" value="ECO:0007669"/>
    <property type="project" value="UniProtKB-SubCell"/>
</dbReference>
<name>A0A8H7BAL5_9PLEO</name>
<feature type="signal peptide" evidence="12">
    <location>
        <begin position="1"/>
        <end position="16"/>
    </location>
</feature>
<dbReference type="InterPro" id="IPR039559">
    <property type="entry name" value="AIM6_PI-PLC-like_dom"/>
</dbReference>
<dbReference type="GO" id="GO:0034490">
    <property type="term" value="P:basic amino acid transmembrane import into vacuole"/>
    <property type="evidence" value="ECO:0007669"/>
    <property type="project" value="UniProtKB-ARBA"/>
</dbReference>
<feature type="compositionally biased region" description="Gly residues" evidence="10">
    <location>
        <begin position="984"/>
        <end position="995"/>
    </location>
</feature>
<dbReference type="InterPro" id="IPR017946">
    <property type="entry name" value="PLC-like_Pdiesterase_TIM-brl"/>
</dbReference>
<feature type="region of interest" description="Disordered" evidence="10">
    <location>
        <begin position="973"/>
        <end position="995"/>
    </location>
</feature>
<feature type="transmembrane region" description="Helical" evidence="11">
    <location>
        <begin position="361"/>
        <end position="385"/>
    </location>
</feature>
<keyword evidence="4" id="KW-0926">Vacuole</keyword>
<dbReference type="Gene3D" id="1.20.1280.290">
    <property type="match status" value="2"/>
</dbReference>
<dbReference type="AlphaFoldDB" id="A0A8H7BAL5"/>
<evidence type="ECO:0000256" key="6">
    <source>
        <dbReference type="ARBA" id="ARBA00022737"/>
    </source>
</evidence>
<gene>
    <name evidence="13" type="ORF">GT037_002135</name>
</gene>
<dbReference type="PANTHER" id="PTHR16201:SF35">
    <property type="entry name" value="VACUOLAR AMINO ACID TRANSPORTER YPQ1-RELATED"/>
    <property type="match status" value="1"/>
</dbReference>
<feature type="compositionally biased region" description="Polar residues" evidence="10">
    <location>
        <begin position="444"/>
        <end position="453"/>
    </location>
</feature>
<evidence type="ECO:0000256" key="1">
    <source>
        <dbReference type="ARBA" id="ARBA00004116"/>
    </source>
</evidence>
<evidence type="ECO:0000256" key="10">
    <source>
        <dbReference type="SAM" id="MobiDB-lite"/>
    </source>
</evidence>
<evidence type="ECO:0000256" key="5">
    <source>
        <dbReference type="ARBA" id="ARBA00022692"/>
    </source>
</evidence>
<feature type="compositionally biased region" description="Basic and acidic residues" evidence="10">
    <location>
        <begin position="461"/>
        <end position="472"/>
    </location>
</feature>
<comment type="similarity">
    <text evidence="9">Belongs to the laat-1 family.</text>
</comment>
<dbReference type="SUPFAM" id="SSF51695">
    <property type="entry name" value="PLC-like phosphodiesterases"/>
    <property type="match status" value="1"/>
</dbReference>
<dbReference type="FunFam" id="1.20.1280.290:FF:000011">
    <property type="entry name" value="PQ loop repeat protein"/>
    <property type="match status" value="1"/>
</dbReference>
<keyword evidence="7 11" id="KW-1133">Transmembrane helix</keyword>
<feature type="compositionally biased region" description="Acidic residues" evidence="10">
    <location>
        <begin position="973"/>
        <end position="983"/>
    </location>
</feature>
<keyword evidence="14" id="KW-1185">Reference proteome</keyword>
<feature type="region of interest" description="Disordered" evidence="10">
    <location>
        <begin position="421"/>
        <end position="480"/>
    </location>
</feature>
<evidence type="ECO:0000256" key="12">
    <source>
        <dbReference type="SAM" id="SignalP"/>
    </source>
</evidence>
<dbReference type="GO" id="GO:0012505">
    <property type="term" value="C:endomembrane system"/>
    <property type="evidence" value="ECO:0007669"/>
    <property type="project" value="UniProtKB-SubCell"/>
</dbReference>
<dbReference type="CDD" id="cd08577">
    <property type="entry name" value="PI-PLCc_GDPD_SF_unchar3"/>
    <property type="match status" value="1"/>
</dbReference>
<evidence type="ECO:0000256" key="3">
    <source>
        <dbReference type="ARBA" id="ARBA00022448"/>
    </source>
</evidence>
<dbReference type="RefSeq" id="XP_038790474.1">
    <property type="nucleotide sequence ID" value="XM_038927182.1"/>
</dbReference>
<dbReference type="GO" id="GO:0006629">
    <property type="term" value="P:lipid metabolic process"/>
    <property type="evidence" value="ECO:0007669"/>
    <property type="project" value="InterPro"/>
</dbReference>
<evidence type="ECO:0000256" key="4">
    <source>
        <dbReference type="ARBA" id="ARBA00022554"/>
    </source>
</evidence>
<keyword evidence="12" id="KW-0732">Signal</keyword>
<evidence type="ECO:0000313" key="13">
    <source>
        <dbReference type="EMBL" id="KAF7680484.1"/>
    </source>
</evidence>
<dbReference type="GeneID" id="62200360"/>
<dbReference type="SMART" id="SM00679">
    <property type="entry name" value="CTNS"/>
    <property type="match status" value="2"/>
</dbReference>
<dbReference type="GO" id="GO:0015174">
    <property type="term" value="F:basic amino acid transmembrane transporter activity"/>
    <property type="evidence" value="ECO:0007669"/>
    <property type="project" value="UniProtKB-ARBA"/>
</dbReference>
<comment type="subcellular location">
    <subcellularLocation>
        <location evidence="2">Endomembrane system</location>
        <topology evidence="2">Multi-pass membrane protein</topology>
    </subcellularLocation>
    <subcellularLocation>
        <location evidence="1">Vacuole</location>
    </subcellularLocation>
</comment>
<dbReference type="EMBL" id="JAAABM010000002">
    <property type="protein sequence ID" value="KAF7680484.1"/>
    <property type="molecule type" value="Genomic_DNA"/>
</dbReference>
<feature type="transmembrane region" description="Helical" evidence="11">
    <location>
        <begin position="327"/>
        <end position="349"/>
    </location>
</feature>
<reference evidence="13" key="1">
    <citation type="submission" date="2020-01" db="EMBL/GenBank/DDBJ databases">
        <authorList>
            <person name="Feng Z.H.Z."/>
        </authorList>
    </citation>
    <scope>NUCLEOTIDE SEQUENCE</scope>
    <source>
        <strain evidence="13">CBS107.38</strain>
    </source>
</reference>
<dbReference type="GO" id="GO:0015101">
    <property type="term" value="F:organic cation transmembrane transporter activity"/>
    <property type="evidence" value="ECO:0007669"/>
    <property type="project" value="UniProtKB-ARBA"/>
</dbReference>
<dbReference type="GO" id="GO:0034488">
    <property type="term" value="P:basic amino acid transmembrane export from vacuole"/>
    <property type="evidence" value="ECO:0007669"/>
    <property type="project" value="UniProtKB-ARBA"/>
</dbReference>
<evidence type="ECO:0000256" key="8">
    <source>
        <dbReference type="ARBA" id="ARBA00023136"/>
    </source>
</evidence>
<accession>A0A8H7BAL5</accession>
<comment type="caution">
    <text evidence="13">The sequence shown here is derived from an EMBL/GenBank/DDBJ whole genome shotgun (WGS) entry which is preliminary data.</text>
</comment>
<feature type="chain" id="PRO_5034396927" evidence="12">
    <location>
        <begin position="17"/>
        <end position="1042"/>
    </location>
</feature>
<evidence type="ECO:0000256" key="9">
    <source>
        <dbReference type="ARBA" id="ARBA00038039"/>
    </source>
</evidence>
<evidence type="ECO:0000313" key="14">
    <source>
        <dbReference type="Proteomes" id="UP000596902"/>
    </source>
</evidence>
<keyword evidence="6" id="KW-0677">Repeat</keyword>
<dbReference type="GO" id="GO:0008081">
    <property type="term" value="F:phosphoric diester hydrolase activity"/>
    <property type="evidence" value="ECO:0007669"/>
    <property type="project" value="InterPro"/>
</dbReference>
<feature type="transmembrane region" description="Helical" evidence="11">
    <location>
        <begin position="525"/>
        <end position="547"/>
    </location>
</feature>
<organism evidence="13 14">
    <name type="scientific">Alternaria burnsii</name>
    <dbReference type="NCBI Taxonomy" id="1187904"/>
    <lineage>
        <taxon>Eukaryota</taxon>
        <taxon>Fungi</taxon>
        <taxon>Dikarya</taxon>
        <taxon>Ascomycota</taxon>
        <taxon>Pezizomycotina</taxon>
        <taxon>Dothideomycetes</taxon>
        <taxon>Pleosporomycetidae</taxon>
        <taxon>Pleosporales</taxon>
        <taxon>Pleosporineae</taxon>
        <taxon>Pleosporaceae</taxon>
        <taxon>Alternaria</taxon>
        <taxon>Alternaria sect. Alternaria</taxon>
    </lineage>
</organism>
<dbReference type="InterPro" id="IPR006603">
    <property type="entry name" value="PQ-loop_rpt"/>
</dbReference>
<keyword evidence="5 11" id="KW-0812">Transmembrane</keyword>
<keyword evidence="8 11" id="KW-0472">Membrane</keyword>
<protein>
    <submittedName>
        <fullName evidence="13">Pq loop repeat protein</fullName>
    </submittedName>
</protein>
<evidence type="ECO:0000256" key="11">
    <source>
        <dbReference type="SAM" id="Phobius"/>
    </source>
</evidence>
<sequence>MRSFSLTASLAALCSAAPYGQQTPLKNILENTDKSEKYTYPTDFTREIIPKPFHSHNDYWRDVPFYSGLSQGAISTEADVWLLNGTLYVGHEPAALTDKRTLQSLYLEPILDTLHRQNPSTRFVQPGEQNGVFDTSSGQTLYFFIDLKTAADETWPAVLEALEPLRSGDWLTTYDGTTLRKNPVTVIGTGNTQLSDVLASSPRDVFFDAPLAELNDVKYQDLTANESPIASTNFASSFGEVRKREFNDTQLETLRGQLDMAHEKGIMARYWNQPDYPIGTRNAVWRILWDEGVDLLNVDDLAGAAAFWEGTAKMFPPSQGLRLDIDAISQIFGSISIACWIVVFSPQIIENWKRSSAEGLSVVFIVIWLLGDFFNIIGAVLQGVLPTMTILAVYYTLADIVLLLQCFYYKGFTLRDDFKKPMDESDEDSEASEQSPLLPHRRPQSSGSPYTNGNGNGIEVQRPRISDIDRRGSSHSQGSFRERYLSIDGTHLSPVTPLHDDSTIAHQNGAVAAKPQPAQSSLQTIIFNLGTIVLVCAAGVFGWYLSARNSTAPNQPDDQDSSPESTLHFNLWGQISGYVCAALYLGSRVPQLLLNYRRKSTEGISMLFFLFACLGNLTYVLSILVYKPKCGGHVCQGGEGRAEYGKYIAVNMSWLLGSFGTLLLDAGVFVQYFLYKVDDDESDEEEQHQTKTCKNLPMPKNEHLKGVVSLAAAKAEAIIHTYPTHFYDIEEAKAYVDAACEKVDLKYITSKHMTEDEMEYVKDRACFIVAAKAFGQGEFYLKVELADPRALRAAVEADIKRLLPLVSYWPSSFLSVQHATLHIERVARWSRFVYEQFEGVEEKKFRAYVNFNTARHAFEAGRFDMNTPGKGWRQPQRKLQKAAATSKAPIERFGTMKEAIEFDVQRLLVLVSPWPARFPSLNAARDHVFSFVKSTSFSFTYWPEVGDHRFRLFVNYNTAKRAFELGKFRIEVDEKEEEEEEGGGEGGGGGGGGGGEILICTRNVQEAAQEITMPSVDELDEDPFKDLIAVLKRESILKIAFE</sequence>
<dbReference type="Proteomes" id="UP000596902">
    <property type="component" value="Unassembled WGS sequence"/>
</dbReference>